<sequence>MKLDTSLAIIFGTVTVLQVLGALVKFIMRLFHRRRLGENENEDNYDLEPGPPSTISRTTQLPHSTGVELDTLAPPRDPSYLDWPVLPSPYDESSREQREWGAL</sequence>
<dbReference type="Proteomes" id="UP000504636">
    <property type="component" value="Unplaced"/>
</dbReference>
<feature type="compositionally biased region" description="Polar residues" evidence="1">
    <location>
        <begin position="53"/>
        <end position="63"/>
    </location>
</feature>
<evidence type="ECO:0000313" key="5">
    <source>
        <dbReference type="RefSeq" id="XP_033570219.1"/>
    </source>
</evidence>
<reference evidence="3 5" key="1">
    <citation type="journal article" date="2020" name="Stud. Mycol.">
        <title>101 Dothideomycetes genomes: a test case for predicting lifestyles and emergence of pathogens.</title>
        <authorList>
            <person name="Haridas S."/>
            <person name="Albert R."/>
            <person name="Binder M."/>
            <person name="Bloem J."/>
            <person name="Labutti K."/>
            <person name="Salamov A."/>
            <person name="Andreopoulos B."/>
            <person name="Baker S."/>
            <person name="Barry K."/>
            <person name="Bills G."/>
            <person name="Bluhm B."/>
            <person name="Cannon C."/>
            <person name="Castanera R."/>
            <person name="Culley D."/>
            <person name="Daum C."/>
            <person name="Ezra D."/>
            <person name="Gonzalez J."/>
            <person name="Henrissat B."/>
            <person name="Kuo A."/>
            <person name="Liang C."/>
            <person name="Lipzen A."/>
            <person name="Lutzoni F."/>
            <person name="Magnuson J."/>
            <person name="Mondo S."/>
            <person name="Nolan M."/>
            <person name="Ohm R."/>
            <person name="Pangilinan J."/>
            <person name="Park H.-J."/>
            <person name="Ramirez L."/>
            <person name="Alfaro M."/>
            <person name="Sun H."/>
            <person name="Tritt A."/>
            <person name="Yoshinaga Y."/>
            <person name="Zwiers L.-H."/>
            <person name="Turgeon B."/>
            <person name="Goodwin S."/>
            <person name="Spatafora J."/>
            <person name="Crous P."/>
            <person name="Grigoriev I."/>
        </authorList>
    </citation>
    <scope>NUCLEOTIDE SEQUENCE</scope>
    <source>
        <strain evidence="3 5">CBS 304.34</strain>
    </source>
</reference>
<keyword evidence="2" id="KW-1133">Transmembrane helix</keyword>
<evidence type="ECO:0000313" key="4">
    <source>
        <dbReference type="Proteomes" id="UP000504636"/>
    </source>
</evidence>
<dbReference type="GeneID" id="54469440"/>
<evidence type="ECO:0000313" key="3">
    <source>
        <dbReference type="EMBL" id="KAF2803255.1"/>
    </source>
</evidence>
<reference evidence="5" key="3">
    <citation type="submission" date="2025-04" db="UniProtKB">
        <authorList>
            <consortium name="RefSeq"/>
        </authorList>
    </citation>
    <scope>IDENTIFICATION</scope>
    <source>
        <strain evidence="5">CBS 304.34</strain>
    </source>
</reference>
<feature type="region of interest" description="Disordered" evidence="1">
    <location>
        <begin position="38"/>
        <end position="103"/>
    </location>
</feature>
<evidence type="ECO:0000256" key="1">
    <source>
        <dbReference type="SAM" id="MobiDB-lite"/>
    </source>
</evidence>
<evidence type="ECO:0000256" key="2">
    <source>
        <dbReference type="SAM" id="Phobius"/>
    </source>
</evidence>
<dbReference type="RefSeq" id="XP_033570219.1">
    <property type="nucleotide sequence ID" value="XM_033728547.1"/>
</dbReference>
<proteinExistence type="predicted"/>
<name>A0A6A6Y4U9_9PEZI</name>
<dbReference type="EMBL" id="MU003718">
    <property type="protein sequence ID" value="KAF2803255.1"/>
    <property type="molecule type" value="Genomic_DNA"/>
</dbReference>
<gene>
    <name evidence="3 5" type="ORF">BDZ99DRAFT_576172</name>
</gene>
<keyword evidence="4" id="KW-1185">Reference proteome</keyword>
<feature type="compositionally biased region" description="Basic and acidic residues" evidence="1">
    <location>
        <begin position="92"/>
        <end position="103"/>
    </location>
</feature>
<organism evidence="3">
    <name type="scientific">Mytilinidion resinicola</name>
    <dbReference type="NCBI Taxonomy" id="574789"/>
    <lineage>
        <taxon>Eukaryota</taxon>
        <taxon>Fungi</taxon>
        <taxon>Dikarya</taxon>
        <taxon>Ascomycota</taxon>
        <taxon>Pezizomycotina</taxon>
        <taxon>Dothideomycetes</taxon>
        <taxon>Pleosporomycetidae</taxon>
        <taxon>Mytilinidiales</taxon>
        <taxon>Mytilinidiaceae</taxon>
        <taxon>Mytilinidion</taxon>
    </lineage>
</organism>
<keyword evidence="2" id="KW-0472">Membrane</keyword>
<protein>
    <submittedName>
        <fullName evidence="3 5">Uncharacterized protein</fullName>
    </submittedName>
</protein>
<dbReference type="AlphaFoldDB" id="A0A6A6Y4U9"/>
<accession>A0A6A6Y4U9</accession>
<feature type="transmembrane region" description="Helical" evidence="2">
    <location>
        <begin position="6"/>
        <end position="28"/>
    </location>
</feature>
<reference evidence="5" key="2">
    <citation type="submission" date="2020-04" db="EMBL/GenBank/DDBJ databases">
        <authorList>
            <consortium name="NCBI Genome Project"/>
        </authorList>
    </citation>
    <scope>NUCLEOTIDE SEQUENCE</scope>
    <source>
        <strain evidence="5">CBS 304.34</strain>
    </source>
</reference>
<keyword evidence="2" id="KW-0812">Transmembrane</keyword>
<dbReference type="OrthoDB" id="10523345at2759"/>